<dbReference type="InterPro" id="IPR001841">
    <property type="entry name" value="Znf_RING"/>
</dbReference>
<dbReference type="InterPro" id="IPR013083">
    <property type="entry name" value="Znf_RING/FYVE/PHD"/>
</dbReference>
<evidence type="ECO:0000313" key="7">
    <source>
        <dbReference type="Ensembl" id="ENSAMXP00005000617.1"/>
    </source>
</evidence>
<dbReference type="SMART" id="SM00589">
    <property type="entry name" value="PRY"/>
    <property type="match status" value="1"/>
</dbReference>
<evidence type="ECO:0000313" key="8">
    <source>
        <dbReference type="Proteomes" id="UP000694621"/>
    </source>
</evidence>
<name>A0A8B9GQ81_ASTMX</name>
<dbReference type="InterPro" id="IPR001870">
    <property type="entry name" value="B30.2/SPRY"/>
</dbReference>
<dbReference type="Gene3D" id="2.60.120.920">
    <property type="match status" value="1"/>
</dbReference>
<dbReference type="PANTHER" id="PTHR24103">
    <property type="entry name" value="E3 UBIQUITIN-PROTEIN LIGASE TRIM"/>
    <property type="match status" value="1"/>
</dbReference>
<dbReference type="Ensembl" id="ENSAMXT00005000699.1">
    <property type="protein sequence ID" value="ENSAMXP00005000617.1"/>
    <property type="gene ID" value="ENSAMXG00005000372.1"/>
</dbReference>
<dbReference type="PROSITE" id="PS00518">
    <property type="entry name" value="ZF_RING_1"/>
    <property type="match status" value="1"/>
</dbReference>
<dbReference type="Gene3D" id="3.30.160.60">
    <property type="entry name" value="Classic Zinc Finger"/>
    <property type="match status" value="1"/>
</dbReference>
<dbReference type="SUPFAM" id="SSF57845">
    <property type="entry name" value="B-box zinc-binding domain"/>
    <property type="match status" value="1"/>
</dbReference>
<dbReference type="Proteomes" id="UP000694621">
    <property type="component" value="Unplaced"/>
</dbReference>
<evidence type="ECO:0000256" key="1">
    <source>
        <dbReference type="ARBA" id="ARBA00022723"/>
    </source>
</evidence>
<protein>
    <submittedName>
        <fullName evidence="7">Uncharacterized protein</fullName>
    </submittedName>
</protein>
<feature type="domain" description="B30.2/SPRY" evidence="6">
    <location>
        <begin position="152"/>
        <end position="344"/>
    </location>
</feature>
<dbReference type="AlphaFoldDB" id="A0A8B9GQ81"/>
<dbReference type="PROSITE" id="PS50188">
    <property type="entry name" value="B302_SPRY"/>
    <property type="match status" value="1"/>
</dbReference>
<accession>A0A8B9GQ81</accession>
<proteinExistence type="predicted"/>
<dbReference type="InterPro" id="IPR043136">
    <property type="entry name" value="B30.2/SPRY_sf"/>
</dbReference>
<dbReference type="InterPro" id="IPR006574">
    <property type="entry name" value="PRY"/>
</dbReference>
<dbReference type="InterPro" id="IPR027370">
    <property type="entry name" value="Znf-RING_euk"/>
</dbReference>
<dbReference type="Gene3D" id="3.30.40.10">
    <property type="entry name" value="Zinc/RING finger domain, C3HC4 (zinc finger)"/>
    <property type="match status" value="1"/>
</dbReference>
<dbReference type="PRINTS" id="PR01407">
    <property type="entry name" value="BUTYPHLNCDUF"/>
</dbReference>
<sequence length="351" mass="39768">WTPLLSDLSTARSECHLSCPVCCDIFRDPVVLQCSHSVCRTCLQQFWKAKKSRECPVCRRRCSSKAEPPRNLALKNICEAFLEGRSQSSSAGSEGLCTLHHEKLKLFCLDDQQPMCVVCQTSQTLFKLPSKYGKSIYDCKPSRTCSQEAHDQLLISLNSFMFLFFCLCSALVTLDPNTAHPRLHLGDDLTAVVSRNEDLMLPNNPERFDWCRCVLGSEGFNSGSQSWDVEVGITARWEVGVMAESVLRKGGSLWGGVWALGFNSTDKYWVRCPGQPLHFLTTTEKLQRVRVQLDWDRGRVTFSDALRRTHLHTITHTFTERVLPLFRNWSVHYELRLNGAKESKSGGSAHF</sequence>
<keyword evidence="1" id="KW-0479">Metal-binding</keyword>
<dbReference type="Pfam" id="PF13765">
    <property type="entry name" value="PRY"/>
    <property type="match status" value="1"/>
</dbReference>
<dbReference type="InterPro" id="IPR013320">
    <property type="entry name" value="ConA-like_dom_sf"/>
</dbReference>
<dbReference type="Pfam" id="PF00643">
    <property type="entry name" value="zf-B_box"/>
    <property type="match status" value="1"/>
</dbReference>
<organism evidence="7 8">
    <name type="scientific">Astyanax mexicanus</name>
    <name type="common">Blind cave fish</name>
    <name type="synonym">Astyanax fasciatus mexicanus</name>
    <dbReference type="NCBI Taxonomy" id="7994"/>
    <lineage>
        <taxon>Eukaryota</taxon>
        <taxon>Metazoa</taxon>
        <taxon>Chordata</taxon>
        <taxon>Craniata</taxon>
        <taxon>Vertebrata</taxon>
        <taxon>Euteleostomi</taxon>
        <taxon>Actinopterygii</taxon>
        <taxon>Neopterygii</taxon>
        <taxon>Teleostei</taxon>
        <taxon>Ostariophysi</taxon>
        <taxon>Characiformes</taxon>
        <taxon>Characoidei</taxon>
        <taxon>Acestrorhamphidae</taxon>
        <taxon>Acestrorhamphinae</taxon>
        <taxon>Astyanax</taxon>
    </lineage>
</organism>
<dbReference type="SMART" id="SM00184">
    <property type="entry name" value="RING"/>
    <property type="match status" value="1"/>
</dbReference>
<evidence type="ECO:0000256" key="2">
    <source>
        <dbReference type="ARBA" id="ARBA00022771"/>
    </source>
</evidence>
<evidence type="ECO:0000259" key="6">
    <source>
        <dbReference type="PROSITE" id="PS50188"/>
    </source>
</evidence>
<keyword evidence="3" id="KW-0862">Zinc</keyword>
<dbReference type="SUPFAM" id="SSF57850">
    <property type="entry name" value="RING/U-box"/>
    <property type="match status" value="1"/>
</dbReference>
<feature type="domain" description="RING-type" evidence="5">
    <location>
        <begin position="19"/>
        <end position="59"/>
    </location>
</feature>
<dbReference type="InterPro" id="IPR050143">
    <property type="entry name" value="TRIM/RBCC"/>
</dbReference>
<reference evidence="7" key="1">
    <citation type="submission" date="2025-08" db="UniProtKB">
        <authorList>
            <consortium name="Ensembl"/>
        </authorList>
    </citation>
    <scope>IDENTIFICATION</scope>
</reference>
<keyword evidence="2 4" id="KW-0863">Zinc-finger</keyword>
<dbReference type="InterPro" id="IPR000315">
    <property type="entry name" value="Znf_B-box"/>
</dbReference>
<evidence type="ECO:0000259" key="5">
    <source>
        <dbReference type="PROSITE" id="PS50089"/>
    </source>
</evidence>
<dbReference type="Pfam" id="PF13445">
    <property type="entry name" value="zf-RING_UBOX"/>
    <property type="match status" value="1"/>
</dbReference>
<dbReference type="SUPFAM" id="SSF49899">
    <property type="entry name" value="Concanavalin A-like lectins/glucanases"/>
    <property type="match status" value="1"/>
</dbReference>
<dbReference type="GO" id="GO:0008270">
    <property type="term" value="F:zinc ion binding"/>
    <property type="evidence" value="ECO:0007669"/>
    <property type="project" value="UniProtKB-KW"/>
</dbReference>
<dbReference type="PROSITE" id="PS50089">
    <property type="entry name" value="ZF_RING_2"/>
    <property type="match status" value="1"/>
</dbReference>
<dbReference type="InterPro" id="IPR017907">
    <property type="entry name" value="Znf_RING_CS"/>
</dbReference>
<dbReference type="InterPro" id="IPR003879">
    <property type="entry name" value="Butyrophylin_SPRY"/>
</dbReference>
<evidence type="ECO:0000256" key="4">
    <source>
        <dbReference type="PROSITE-ProRule" id="PRU00175"/>
    </source>
</evidence>
<evidence type="ECO:0000256" key="3">
    <source>
        <dbReference type="ARBA" id="ARBA00022833"/>
    </source>
</evidence>